<dbReference type="EMBL" id="SMOL01000160">
    <property type="protein sequence ID" value="KAB2625482.1"/>
    <property type="molecule type" value="Genomic_DNA"/>
</dbReference>
<evidence type="ECO:0000313" key="2">
    <source>
        <dbReference type="EMBL" id="KAB2625482.1"/>
    </source>
</evidence>
<comment type="caution">
    <text evidence="2">The sequence shown here is derived from an EMBL/GenBank/DDBJ whole genome shotgun (WGS) entry which is preliminary data.</text>
</comment>
<name>A0A5N5HHB2_9ROSA</name>
<dbReference type="AlphaFoldDB" id="A0A5N5HHB2"/>
<gene>
    <name evidence="2" type="ORF">D8674_017142</name>
</gene>
<reference evidence="2 3" key="1">
    <citation type="submission" date="2019-09" db="EMBL/GenBank/DDBJ databases">
        <authorList>
            <person name="Ou C."/>
        </authorList>
    </citation>
    <scope>NUCLEOTIDE SEQUENCE [LARGE SCALE GENOMIC DNA]</scope>
    <source>
        <strain evidence="2">S2</strain>
        <tissue evidence="2">Leaf</tissue>
    </source>
</reference>
<accession>A0A5N5HHB2</accession>
<dbReference type="Proteomes" id="UP000327157">
    <property type="component" value="Chromosome 16"/>
</dbReference>
<feature type="compositionally biased region" description="Basic and acidic residues" evidence="1">
    <location>
        <begin position="1"/>
        <end position="10"/>
    </location>
</feature>
<sequence length="123" mass="13809">MGEPNEHRDVVTGSSPYNSARGENVGRILEKLTDSLKQQHQHYQSGRFPKIGIPKNLVWDCPTLPARDEGFPPTYPRTFPEVIIESDLKGVVDCITKKSASGMWKILSIVSKIWRLQSSLFVG</sequence>
<protein>
    <submittedName>
        <fullName evidence="2">Uncharacterized protein</fullName>
    </submittedName>
</protein>
<feature type="region of interest" description="Disordered" evidence="1">
    <location>
        <begin position="1"/>
        <end position="23"/>
    </location>
</feature>
<organism evidence="2 3">
    <name type="scientific">Pyrus ussuriensis x Pyrus communis</name>
    <dbReference type="NCBI Taxonomy" id="2448454"/>
    <lineage>
        <taxon>Eukaryota</taxon>
        <taxon>Viridiplantae</taxon>
        <taxon>Streptophyta</taxon>
        <taxon>Embryophyta</taxon>
        <taxon>Tracheophyta</taxon>
        <taxon>Spermatophyta</taxon>
        <taxon>Magnoliopsida</taxon>
        <taxon>eudicotyledons</taxon>
        <taxon>Gunneridae</taxon>
        <taxon>Pentapetalae</taxon>
        <taxon>rosids</taxon>
        <taxon>fabids</taxon>
        <taxon>Rosales</taxon>
        <taxon>Rosaceae</taxon>
        <taxon>Amygdaloideae</taxon>
        <taxon>Maleae</taxon>
        <taxon>Pyrus</taxon>
    </lineage>
</organism>
<reference evidence="2 3" key="3">
    <citation type="submission" date="2019-11" db="EMBL/GenBank/DDBJ databases">
        <title>A de novo genome assembly of a pear dwarfing rootstock.</title>
        <authorList>
            <person name="Wang F."/>
            <person name="Wang J."/>
            <person name="Li S."/>
            <person name="Zhang Y."/>
            <person name="Fang M."/>
            <person name="Ma L."/>
            <person name="Zhao Y."/>
            <person name="Jiang S."/>
        </authorList>
    </citation>
    <scope>NUCLEOTIDE SEQUENCE [LARGE SCALE GENOMIC DNA]</scope>
    <source>
        <strain evidence="2">S2</strain>
        <tissue evidence="2">Leaf</tissue>
    </source>
</reference>
<evidence type="ECO:0000313" key="3">
    <source>
        <dbReference type="Proteomes" id="UP000327157"/>
    </source>
</evidence>
<keyword evidence="3" id="KW-1185">Reference proteome</keyword>
<proteinExistence type="predicted"/>
<reference evidence="3" key="2">
    <citation type="submission" date="2019-10" db="EMBL/GenBank/DDBJ databases">
        <title>A de novo genome assembly of a pear dwarfing rootstock.</title>
        <authorList>
            <person name="Wang F."/>
            <person name="Wang J."/>
            <person name="Li S."/>
            <person name="Zhang Y."/>
            <person name="Fang M."/>
            <person name="Ma L."/>
            <person name="Zhao Y."/>
            <person name="Jiang S."/>
        </authorList>
    </citation>
    <scope>NUCLEOTIDE SEQUENCE [LARGE SCALE GENOMIC DNA]</scope>
</reference>
<evidence type="ECO:0000256" key="1">
    <source>
        <dbReference type="SAM" id="MobiDB-lite"/>
    </source>
</evidence>